<evidence type="ECO:0000256" key="4">
    <source>
        <dbReference type="ARBA" id="ARBA00022487"/>
    </source>
</evidence>
<comment type="similarity">
    <text evidence="2">Belongs to the cutinase family.</text>
</comment>
<evidence type="ECO:0000256" key="1">
    <source>
        <dbReference type="ARBA" id="ARBA00004613"/>
    </source>
</evidence>
<dbReference type="AlphaFoldDB" id="A0A446BUN6"/>
<dbReference type="GO" id="GO:0005576">
    <property type="term" value="C:extracellular region"/>
    <property type="evidence" value="ECO:0007669"/>
    <property type="project" value="UniProtKB-SubCell"/>
</dbReference>
<evidence type="ECO:0000256" key="6">
    <source>
        <dbReference type="ARBA" id="ARBA00022729"/>
    </source>
</evidence>
<dbReference type="InterPro" id="IPR000675">
    <property type="entry name" value="Cutinase/axe"/>
</dbReference>
<evidence type="ECO:0000256" key="10">
    <source>
        <dbReference type="ARBA" id="ARBA00034045"/>
    </source>
</evidence>
<evidence type="ECO:0000256" key="9">
    <source>
        <dbReference type="ARBA" id="ARBA00023157"/>
    </source>
</evidence>
<dbReference type="PANTHER" id="PTHR48250">
    <property type="entry name" value="CUTINASE 2-RELATED"/>
    <property type="match status" value="1"/>
</dbReference>
<dbReference type="Pfam" id="PF01083">
    <property type="entry name" value="Cutinase"/>
    <property type="match status" value="1"/>
</dbReference>
<dbReference type="SUPFAM" id="SSF53474">
    <property type="entry name" value="alpha/beta-Hydrolases"/>
    <property type="match status" value="1"/>
</dbReference>
<evidence type="ECO:0000313" key="14">
    <source>
        <dbReference type="EMBL" id="SPQ26218.1"/>
    </source>
</evidence>
<feature type="active site" evidence="11">
    <location>
        <position position="191"/>
    </location>
</feature>
<dbReference type="InterPro" id="IPR029058">
    <property type="entry name" value="AB_hydrolase_fold"/>
</dbReference>
<gene>
    <name evidence="14" type="ORF">TT172_LOCUS8637</name>
</gene>
<dbReference type="Proteomes" id="UP000289323">
    <property type="component" value="Unassembled WGS sequence"/>
</dbReference>
<dbReference type="PANTHER" id="PTHR48250:SF3">
    <property type="entry name" value="CUTINASE 1-RELATED"/>
    <property type="match status" value="1"/>
</dbReference>
<reference evidence="14 15" key="1">
    <citation type="submission" date="2018-04" db="EMBL/GenBank/DDBJ databases">
        <authorList>
            <person name="Huttner S."/>
            <person name="Dainat J."/>
        </authorList>
    </citation>
    <scope>NUCLEOTIDE SEQUENCE [LARGE SCALE GENOMIC DNA]</scope>
</reference>
<comment type="catalytic activity">
    <reaction evidence="10">
        <text>cutin + H2O = cutin monomers.</text>
        <dbReference type="EC" id="3.1.1.74"/>
    </reaction>
</comment>
<evidence type="ECO:0000256" key="5">
    <source>
        <dbReference type="ARBA" id="ARBA00022525"/>
    </source>
</evidence>
<evidence type="ECO:0000256" key="8">
    <source>
        <dbReference type="ARBA" id="ARBA00023026"/>
    </source>
</evidence>
<dbReference type="InterPro" id="IPR011150">
    <property type="entry name" value="Cutinase_monf"/>
</dbReference>
<feature type="signal peptide" evidence="13">
    <location>
        <begin position="1"/>
        <end position="15"/>
    </location>
</feature>
<dbReference type="PRINTS" id="PR00129">
    <property type="entry name" value="CUTINASE"/>
</dbReference>
<evidence type="ECO:0000313" key="15">
    <source>
        <dbReference type="Proteomes" id="UP000289323"/>
    </source>
</evidence>
<dbReference type="GO" id="GO:0050525">
    <property type="term" value="F:cutinase activity"/>
    <property type="evidence" value="ECO:0007669"/>
    <property type="project" value="UniProtKB-EC"/>
</dbReference>
<evidence type="ECO:0000256" key="7">
    <source>
        <dbReference type="ARBA" id="ARBA00022801"/>
    </source>
</evidence>
<keyword evidence="4" id="KW-0719">Serine esterase</keyword>
<feature type="disulfide bond" evidence="12">
    <location>
        <begin position="187"/>
        <end position="194"/>
    </location>
</feature>
<evidence type="ECO:0000256" key="13">
    <source>
        <dbReference type="SAM" id="SignalP"/>
    </source>
</evidence>
<keyword evidence="6 13" id="KW-0732">Signal</keyword>
<feature type="disulfide bond" evidence="12">
    <location>
        <begin position="47"/>
        <end position="125"/>
    </location>
</feature>
<keyword evidence="8" id="KW-0843">Virulence</keyword>
<comment type="subcellular location">
    <subcellularLocation>
        <location evidence="1">Secreted</location>
    </subcellularLocation>
</comment>
<keyword evidence="9 12" id="KW-1015">Disulfide bond</keyword>
<evidence type="ECO:0000256" key="3">
    <source>
        <dbReference type="ARBA" id="ARBA00013095"/>
    </source>
</evidence>
<evidence type="ECO:0000256" key="12">
    <source>
        <dbReference type="PIRSR" id="PIRSR611150-2"/>
    </source>
</evidence>
<evidence type="ECO:0000256" key="2">
    <source>
        <dbReference type="ARBA" id="ARBA00007534"/>
    </source>
</evidence>
<dbReference type="EMBL" id="OUUZ01000016">
    <property type="protein sequence ID" value="SPQ26218.1"/>
    <property type="molecule type" value="Genomic_DNA"/>
</dbReference>
<name>A0A446BUN6_9PEZI</name>
<feature type="chain" id="PRO_5019210691" description="cutinase" evidence="13">
    <location>
        <begin position="16"/>
        <end position="228"/>
    </location>
</feature>
<dbReference type="SMR" id="A0A446BUN6"/>
<keyword evidence="7" id="KW-0378">Hydrolase</keyword>
<dbReference type="InterPro" id="IPR043579">
    <property type="entry name" value="CUTINASE_2"/>
</dbReference>
<dbReference type="EC" id="3.1.1.74" evidence="3"/>
<proteinExistence type="inferred from homology"/>
<accession>A0A446BUN6</accession>
<feature type="active site" description="Proton donor/acceptor" evidence="11">
    <location>
        <position position="204"/>
    </location>
</feature>
<protein>
    <recommendedName>
        <fullName evidence="3">cutinase</fullName>
        <ecNumber evidence="3">3.1.1.74</ecNumber>
    </recommendedName>
</protein>
<dbReference type="GO" id="GO:0016052">
    <property type="term" value="P:carbohydrate catabolic process"/>
    <property type="evidence" value="ECO:0007669"/>
    <property type="project" value="TreeGrafter"/>
</dbReference>
<organism evidence="14 15">
    <name type="scientific">Thermothielavioides terrestris</name>
    <dbReference type="NCBI Taxonomy" id="2587410"/>
    <lineage>
        <taxon>Eukaryota</taxon>
        <taxon>Fungi</taxon>
        <taxon>Dikarya</taxon>
        <taxon>Ascomycota</taxon>
        <taxon>Pezizomycotina</taxon>
        <taxon>Sordariomycetes</taxon>
        <taxon>Sordariomycetidae</taxon>
        <taxon>Sordariales</taxon>
        <taxon>Chaetomiaceae</taxon>
        <taxon>Thermothielavioides</taxon>
    </lineage>
</organism>
<dbReference type="PROSITE" id="PS00931">
    <property type="entry name" value="CUTINASE_2"/>
    <property type="match status" value="1"/>
</dbReference>
<dbReference type="SMART" id="SM01110">
    <property type="entry name" value="Cutinase"/>
    <property type="match status" value="1"/>
</dbReference>
<dbReference type="FunFam" id="3.40.50.1820:FF:000235">
    <property type="entry name" value="Cutinase 1"/>
    <property type="match status" value="1"/>
</dbReference>
<dbReference type="Gene3D" id="3.40.50.1820">
    <property type="entry name" value="alpha/beta hydrolase"/>
    <property type="match status" value="1"/>
</dbReference>
<feature type="active site" description="Nucleophile" evidence="11">
    <location>
        <position position="136"/>
    </location>
</feature>
<keyword evidence="5" id="KW-0964">Secreted</keyword>
<sequence>MKFLPILCAAGLAAAAPTQPAGEAAVEARQLFSDTANDLENGVSSNCPKVIFICARGSTETGNLGSSVCPEVANGLKNYYPNQLWVQGVGGAYTADLASNALPGGTSTAAMQEAANMFNLAQQKCPNASVAAGGYSQGTAVVAGGIQSLSAAAKDQIKGVVLFGYTQAQQNHDTIPNFPVDKTMIFCAQGDLVCNGTLIVTAAHFSYITNGDASTKGPAWLHEKIGDA</sequence>
<evidence type="ECO:0000256" key="11">
    <source>
        <dbReference type="PIRSR" id="PIRSR611150-1"/>
    </source>
</evidence>